<dbReference type="EMBL" id="JACHMC010000001">
    <property type="protein sequence ID" value="MBB4881939.1"/>
    <property type="molecule type" value="Genomic_DNA"/>
</dbReference>
<evidence type="ECO:0000313" key="3">
    <source>
        <dbReference type="EMBL" id="MBB4881939.1"/>
    </source>
</evidence>
<keyword evidence="4" id="KW-1185">Reference proteome</keyword>
<dbReference type="SUPFAM" id="SSF52402">
    <property type="entry name" value="Adenine nucleotide alpha hydrolases-like"/>
    <property type="match status" value="1"/>
</dbReference>
<dbReference type="PANTHER" id="PTHR46268:SF6">
    <property type="entry name" value="UNIVERSAL STRESS PROTEIN UP12"/>
    <property type="match status" value="1"/>
</dbReference>
<dbReference type="InterPro" id="IPR006016">
    <property type="entry name" value="UspA"/>
</dbReference>
<dbReference type="AlphaFoldDB" id="A0A4Y8X215"/>
<organism evidence="3 4">
    <name type="scientific">Micrococcus flavus</name>
    <dbReference type="NCBI Taxonomy" id="384602"/>
    <lineage>
        <taxon>Bacteria</taxon>
        <taxon>Bacillati</taxon>
        <taxon>Actinomycetota</taxon>
        <taxon>Actinomycetes</taxon>
        <taxon>Micrococcales</taxon>
        <taxon>Micrococcaceae</taxon>
        <taxon>Micrococcus</taxon>
    </lineage>
</organism>
<dbReference type="OrthoDB" id="5419113at2"/>
<dbReference type="CDD" id="cd00293">
    <property type="entry name" value="USP-like"/>
    <property type="match status" value="1"/>
</dbReference>
<dbReference type="Proteomes" id="UP000560081">
    <property type="component" value="Unassembled WGS sequence"/>
</dbReference>
<name>A0A4Y8X215_9MICC</name>
<sequence>MTILAAYKNSTTAKAALHTALDIARETGEEVVVVNAGPGGEHRSKSLITEAEQLELQAVLDASGVPATFRQYARDRSTADEITAVAAELEPSLVVIGLRRRGGFGRFVMGSLADELLQKVDQPVLCVKEYRGATPDAVSHVAETDPSLGDTAPSQPYETPRPFAHAQDPHEGTRGVQPRDGGSSTV</sequence>
<evidence type="ECO:0000256" key="1">
    <source>
        <dbReference type="ARBA" id="ARBA00008791"/>
    </source>
</evidence>
<feature type="domain" description="UspA" evidence="2">
    <location>
        <begin position="2"/>
        <end position="128"/>
    </location>
</feature>
<dbReference type="InterPro" id="IPR014729">
    <property type="entry name" value="Rossmann-like_a/b/a_fold"/>
</dbReference>
<proteinExistence type="inferred from homology"/>
<dbReference type="PANTHER" id="PTHR46268">
    <property type="entry name" value="STRESS RESPONSE PROTEIN NHAX"/>
    <property type="match status" value="1"/>
</dbReference>
<comment type="similarity">
    <text evidence="1">Belongs to the universal stress protein A family.</text>
</comment>
<evidence type="ECO:0000313" key="4">
    <source>
        <dbReference type="Proteomes" id="UP000560081"/>
    </source>
</evidence>
<dbReference type="RefSeq" id="WP_135029238.1">
    <property type="nucleotide sequence ID" value="NZ_BMLA01000003.1"/>
</dbReference>
<dbReference type="Gene3D" id="3.40.50.620">
    <property type="entry name" value="HUPs"/>
    <property type="match status" value="1"/>
</dbReference>
<comment type="caution">
    <text evidence="3">The sequence shown here is derived from an EMBL/GenBank/DDBJ whole genome shotgun (WGS) entry which is preliminary data.</text>
</comment>
<evidence type="ECO:0000259" key="2">
    <source>
        <dbReference type="Pfam" id="PF00582"/>
    </source>
</evidence>
<reference evidence="3 4" key="1">
    <citation type="submission" date="2020-08" db="EMBL/GenBank/DDBJ databases">
        <title>Sequencing the genomes of 1000 actinobacteria strains.</title>
        <authorList>
            <person name="Klenk H.-P."/>
        </authorList>
    </citation>
    <scope>NUCLEOTIDE SEQUENCE [LARGE SCALE GENOMIC DNA]</scope>
    <source>
        <strain evidence="3 4">DSM 19079</strain>
    </source>
</reference>
<dbReference type="Pfam" id="PF00582">
    <property type="entry name" value="Usp"/>
    <property type="match status" value="1"/>
</dbReference>
<gene>
    <name evidence="3" type="ORF">BJ976_000290</name>
</gene>
<protein>
    <submittedName>
        <fullName evidence="3">Nucleotide-binding universal stress UspA family protein</fullName>
    </submittedName>
</protein>
<accession>A0A4Y8X215</accession>